<accession>A0A8J4SXU0</accession>
<reference evidence="1" key="1">
    <citation type="submission" date="2019-05" db="EMBL/GenBank/DDBJ databases">
        <title>Annotation for the trematode Paragonimus heterotremus.</title>
        <authorList>
            <person name="Choi Y.-J."/>
        </authorList>
    </citation>
    <scope>NUCLEOTIDE SEQUENCE</scope>
    <source>
        <strain evidence="1">LC</strain>
    </source>
</reference>
<proteinExistence type="predicted"/>
<dbReference type="PANTHER" id="PTHR47331">
    <property type="entry name" value="PHD-TYPE DOMAIN-CONTAINING PROTEIN"/>
    <property type="match status" value="1"/>
</dbReference>
<protein>
    <recommendedName>
        <fullName evidence="3">Peptidase aspartic putative domain-containing protein</fullName>
    </recommendedName>
</protein>
<evidence type="ECO:0008006" key="3">
    <source>
        <dbReference type="Google" id="ProtNLM"/>
    </source>
</evidence>
<organism evidence="1 2">
    <name type="scientific">Paragonimus heterotremus</name>
    <dbReference type="NCBI Taxonomy" id="100268"/>
    <lineage>
        <taxon>Eukaryota</taxon>
        <taxon>Metazoa</taxon>
        <taxon>Spiralia</taxon>
        <taxon>Lophotrochozoa</taxon>
        <taxon>Platyhelminthes</taxon>
        <taxon>Trematoda</taxon>
        <taxon>Digenea</taxon>
        <taxon>Plagiorchiida</taxon>
        <taxon>Troglotremata</taxon>
        <taxon>Troglotrematidae</taxon>
        <taxon>Paragonimus</taxon>
    </lineage>
</organism>
<name>A0A8J4SXU0_9TREM</name>
<keyword evidence="2" id="KW-1185">Reference proteome</keyword>
<evidence type="ECO:0000313" key="1">
    <source>
        <dbReference type="EMBL" id="KAF5401141.1"/>
    </source>
</evidence>
<dbReference type="Proteomes" id="UP000748531">
    <property type="component" value="Unassembled WGS sequence"/>
</dbReference>
<dbReference type="AlphaFoldDB" id="A0A8J4SXU0"/>
<dbReference type="EMBL" id="LUCH01002675">
    <property type="protein sequence ID" value="KAF5401141.1"/>
    <property type="molecule type" value="Genomic_DNA"/>
</dbReference>
<dbReference type="PANTHER" id="PTHR47331:SF1">
    <property type="entry name" value="GAG-LIKE PROTEIN"/>
    <property type="match status" value="1"/>
</dbReference>
<gene>
    <name evidence="1" type="ORF">PHET_04044</name>
</gene>
<evidence type="ECO:0000313" key="2">
    <source>
        <dbReference type="Proteomes" id="UP000748531"/>
    </source>
</evidence>
<dbReference type="OrthoDB" id="8050165at2759"/>
<comment type="caution">
    <text evidence="1">The sequence shown here is derived from an EMBL/GenBank/DDBJ whole genome shotgun (WGS) entry which is preliminary data.</text>
</comment>
<sequence length="153" mass="16572">MCLRLGHRIYECRTQKCNVENCGAGHHRLIHNIIHLPSDSAEGAARANCGSTNIAQRRAVLGMIPVRVDGPTEDVLTYAFLDNGSDTKLVSQELIDRLSLTGNPSELRVATSTGSQVIPGKMGIRSLDGEDAVVVKRAHYAPNLRMTPQVDAV</sequence>